<evidence type="ECO:0000313" key="1">
    <source>
        <dbReference type="EMBL" id="QDH90815.1"/>
    </source>
</evidence>
<organism evidence="1">
    <name type="scientific">Leviviridae sp</name>
    <dbReference type="NCBI Taxonomy" id="2027243"/>
    <lineage>
        <taxon>Viruses</taxon>
        <taxon>Riboviria</taxon>
        <taxon>Orthornavirae</taxon>
        <taxon>Lenarviricota</taxon>
        <taxon>Leviviricetes</taxon>
        <taxon>Norzivirales</taxon>
        <taxon>Fiersviridae</taxon>
    </lineage>
</organism>
<dbReference type="EMBL" id="MN035803">
    <property type="protein sequence ID" value="QDH90815.1"/>
    <property type="molecule type" value="Genomic_RNA"/>
</dbReference>
<sequence length="119" mass="12404">MFTDPQSVTISGVAASLPRTSSSVNAGIYTTNDGTESLQISHAYGKRTRRTIALVIKKYAADPAVPSQNVPVSATLRVTIDHPVQGYSVAELQAALVGFIANLTASSNANMAKLLGGEN</sequence>
<reference evidence="1" key="1">
    <citation type="submission" date="2019-05" db="EMBL/GenBank/DDBJ databases">
        <title>Metatranscriptomic reconstruction reveals RNA viruses with the potential to shape carbon cycling in soil.</title>
        <authorList>
            <person name="Starr E.P."/>
            <person name="Nuccio E."/>
            <person name="Pett-Ridge J."/>
            <person name="Banfield J.F."/>
            <person name="Firestone M.K."/>
        </authorList>
    </citation>
    <scope>NUCLEOTIDE SEQUENCE</scope>
    <source>
        <strain evidence="1">H1_Bulk_30_scaffold_173</strain>
    </source>
</reference>
<protein>
    <submittedName>
        <fullName evidence="1">Uncharacterized protein</fullName>
    </submittedName>
</protein>
<accession>A0A514DB27</accession>
<name>A0A514DB27_9VIRU</name>
<proteinExistence type="predicted"/>
<gene>
    <name evidence="1" type="ORF">H1Bulk30173_000003</name>
</gene>